<evidence type="ECO:0000256" key="1">
    <source>
        <dbReference type="ARBA" id="ARBA00022737"/>
    </source>
</evidence>
<feature type="repeat" description="ANK" evidence="3">
    <location>
        <begin position="300"/>
        <end position="333"/>
    </location>
</feature>
<gene>
    <name evidence="5" type="ORF">Daesc_003546</name>
</gene>
<feature type="compositionally biased region" description="Basic residues" evidence="4">
    <location>
        <begin position="27"/>
        <end position="41"/>
    </location>
</feature>
<keyword evidence="2 3" id="KW-0040">ANK repeat</keyword>
<evidence type="ECO:0000313" key="6">
    <source>
        <dbReference type="Proteomes" id="UP001369815"/>
    </source>
</evidence>
<dbReference type="Gene3D" id="1.25.40.20">
    <property type="entry name" value="Ankyrin repeat-containing domain"/>
    <property type="match status" value="1"/>
</dbReference>
<keyword evidence="1" id="KW-0677">Repeat</keyword>
<organism evidence="5 6">
    <name type="scientific">Daldinia eschscholtzii</name>
    <dbReference type="NCBI Taxonomy" id="292717"/>
    <lineage>
        <taxon>Eukaryota</taxon>
        <taxon>Fungi</taxon>
        <taxon>Dikarya</taxon>
        <taxon>Ascomycota</taxon>
        <taxon>Pezizomycotina</taxon>
        <taxon>Sordariomycetes</taxon>
        <taxon>Xylariomycetidae</taxon>
        <taxon>Xylariales</taxon>
        <taxon>Hypoxylaceae</taxon>
        <taxon>Daldinia</taxon>
    </lineage>
</organism>
<dbReference type="InterPro" id="IPR036770">
    <property type="entry name" value="Ankyrin_rpt-contain_sf"/>
</dbReference>
<dbReference type="SMART" id="SM00248">
    <property type="entry name" value="ANK"/>
    <property type="match status" value="5"/>
</dbReference>
<dbReference type="PROSITE" id="PS50297">
    <property type="entry name" value="ANK_REP_REGION"/>
    <property type="match status" value="1"/>
</dbReference>
<reference evidence="5 6" key="1">
    <citation type="journal article" date="2024" name="Front Chem Biol">
        <title>Unveiling the potential of Daldinia eschscholtzii MFLUCC 19-0629 through bioactivity and bioinformatics studies for enhanced sustainable agriculture production.</title>
        <authorList>
            <person name="Brooks S."/>
            <person name="Weaver J.A."/>
            <person name="Klomchit A."/>
            <person name="Alharthi S.A."/>
            <person name="Onlamun T."/>
            <person name="Nurani R."/>
            <person name="Vong T.K."/>
            <person name="Alberti F."/>
            <person name="Greco C."/>
        </authorList>
    </citation>
    <scope>NUCLEOTIDE SEQUENCE [LARGE SCALE GENOMIC DNA]</scope>
    <source>
        <strain evidence="5">MFLUCC 19-0629</strain>
    </source>
</reference>
<comment type="caution">
    <text evidence="5">The sequence shown here is derived from an EMBL/GenBank/DDBJ whole genome shotgun (WGS) entry which is preliminary data.</text>
</comment>
<protein>
    <recommendedName>
        <fullName evidence="7">Ankyrin</fullName>
    </recommendedName>
</protein>
<dbReference type="Proteomes" id="UP001369815">
    <property type="component" value="Unassembled WGS sequence"/>
</dbReference>
<proteinExistence type="predicted"/>
<dbReference type="PANTHER" id="PTHR24198:SF165">
    <property type="entry name" value="ANKYRIN REPEAT-CONTAINING PROTEIN-RELATED"/>
    <property type="match status" value="1"/>
</dbReference>
<accession>A0AAX6MTA8</accession>
<feature type="region of interest" description="Disordered" evidence="4">
    <location>
        <begin position="1"/>
        <end position="46"/>
    </location>
</feature>
<dbReference type="Pfam" id="PF12796">
    <property type="entry name" value="Ank_2"/>
    <property type="match status" value="1"/>
</dbReference>
<dbReference type="InterPro" id="IPR002110">
    <property type="entry name" value="Ankyrin_rpt"/>
</dbReference>
<evidence type="ECO:0000256" key="2">
    <source>
        <dbReference type="ARBA" id="ARBA00023043"/>
    </source>
</evidence>
<dbReference type="EMBL" id="JBANMG010000003">
    <property type="protein sequence ID" value="KAK6955900.1"/>
    <property type="molecule type" value="Genomic_DNA"/>
</dbReference>
<evidence type="ECO:0000256" key="4">
    <source>
        <dbReference type="SAM" id="MobiDB-lite"/>
    </source>
</evidence>
<dbReference type="PROSITE" id="PS50088">
    <property type="entry name" value="ANK_REPEAT"/>
    <property type="match status" value="1"/>
</dbReference>
<evidence type="ECO:0000313" key="5">
    <source>
        <dbReference type="EMBL" id="KAK6955900.1"/>
    </source>
</evidence>
<evidence type="ECO:0000256" key="3">
    <source>
        <dbReference type="PROSITE-ProRule" id="PRU00023"/>
    </source>
</evidence>
<sequence length="482" mass="55059">MPPKGSLRDPTQSPMDIVPTPKAQNNVKRKNKRRSGQKKRGPGSTPRLSGDIIVYIATEYLHNPRTIARLSKTCRFYRGVLGTLPYRADVLRVKQLYFEKGDFEDYDRSEQGGVCQAWSLGSCETGLDRTALHWAITQDDDRVRTTVARNSIKAALRYWPSYFEVACSDDSCGHLMTPLQQAVLYDVEDMVRELVETCRPVDVRTWMHTARYPCHRSRLNEFTGENSFQVLPLSIAILNMNTRIAEILARLTCDLEDSEGHWMVLSPFRLAAMCGMPSVIEILQSRGYKVGRHRTYLGDRNLTPLHFAASIDNNEETLQLLLNTGYSLDDIDDKGRSAFGIALRWNCVANALFLIKDLSVEEKLNIANANFTALLRTDLFLPVTKALLQGNSITRRQSRRYKNIMRKKIRTPWLLEKIPETLDFLINHPSFNFSRNTQVYLAEKITKAIENKKSEPVVIENVKSPLKPENHICMYLTGDGEW</sequence>
<evidence type="ECO:0008006" key="7">
    <source>
        <dbReference type="Google" id="ProtNLM"/>
    </source>
</evidence>
<name>A0AAX6MTA8_9PEZI</name>
<dbReference type="AlphaFoldDB" id="A0AAX6MTA8"/>
<keyword evidence="6" id="KW-1185">Reference proteome</keyword>
<dbReference type="SUPFAM" id="SSF48403">
    <property type="entry name" value="Ankyrin repeat"/>
    <property type="match status" value="1"/>
</dbReference>
<dbReference type="PANTHER" id="PTHR24198">
    <property type="entry name" value="ANKYRIN REPEAT AND PROTEIN KINASE DOMAIN-CONTAINING PROTEIN"/>
    <property type="match status" value="1"/>
</dbReference>